<feature type="compositionally biased region" description="Low complexity" evidence="5">
    <location>
        <begin position="743"/>
        <end position="756"/>
    </location>
</feature>
<feature type="compositionally biased region" description="Polar residues" evidence="5">
    <location>
        <begin position="1094"/>
        <end position="1109"/>
    </location>
</feature>
<feature type="region of interest" description="Disordered" evidence="5">
    <location>
        <begin position="526"/>
        <end position="637"/>
    </location>
</feature>
<feature type="compositionally biased region" description="Low complexity" evidence="5">
    <location>
        <begin position="170"/>
        <end position="209"/>
    </location>
</feature>
<feature type="region of interest" description="Disordered" evidence="5">
    <location>
        <begin position="49"/>
        <end position="122"/>
    </location>
</feature>
<feature type="region of interest" description="Disordered" evidence="5">
    <location>
        <begin position="1035"/>
        <end position="1112"/>
    </location>
</feature>
<dbReference type="ExpressionAtlas" id="Q24079">
    <property type="expression patterns" value="baseline and differential"/>
</dbReference>
<dbReference type="GO" id="GO:0005634">
    <property type="term" value="C:nucleus"/>
    <property type="evidence" value="ECO:0000314"/>
    <property type="project" value="FlyBase"/>
</dbReference>
<dbReference type="GO" id="GO:0003677">
    <property type="term" value="F:DNA binding"/>
    <property type="evidence" value="ECO:0007669"/>
    <property type="project" value="UniProtKB-KW"/>
</dbReference>
<feature type="compositionally biased region" description="Basic and acidic residues" evidence="5">
    <location>
        <begin position="421"/>
        <end position="436"/>
    </location>
</feature>
<gene>
    <name evidence="6 7" type="primary">Eip93F</name>
    <name evidence="7" type="ORF">CG18389</name>
</gene>
<dbReference type="AlphaFoldDB" id="Q24079"/>
<feature type="compositionally biased region" description="Acidic residues" evidence="5">
    <location>
        <begin position="380"/>
        <end position="396"/>
    </location>
</feature>
<dbReference type="EMBL" id="U25686">
    <property type="protein sequence ID" value="AAA83228.1"/>
    <property type="molecule type" value="mRNA"/>
</dbReference>
<feature type="compositionally biased region" description="Low complexity" evidence="5">
    <location>
        <begin position="586"/>
        <end position="597"/>
    </location>
</feature>
<dbReference type="PANTHER" id="PTHR21545:SF13">
    <property type="entry name" value="ECDYSONE-INDUCED PROTEIN 93F, ISOFORM C"/>
    <property type="match status" value="1"/>
</dbReference>
<protein>
    <submittedName>
        <fullName evidence="6">E93</fullName>
    </submittedName>
</protein>
<feature type="region of interest" description="Disordered" evidence="5">
    <location>
        <begin position="733"/>
        <end position="772"/>
    </location>
</feature>
<evidence type="ECO:0000256" key="2">
    <source>
        <dbReference type="ARBA" id="ARBA00023125"/>
    </source>
</evidence>
<dbReference type="FlyBase" id="FBgn0264490">
    <property type="gene designation" value="Eip93F"/>
</dbReference>
<feature type="region of interest" description="Disordered" evidence="5">
    <location>
        <begin position="283"/>
        <end position="335"/>
    </location>
</feature>
<feature type="region of interest" description="Disordered" evidence="5">
    <location>
        <begin position="802"/>
        <end position="890"/>
    </location>
</feature>
<feature type="compositionally biased region" description="Polar residues" evidence="5">
    <location>
        <begin position="831"/>
        <end position="847"/>
    </location>
</feature>
<reference evidence="6" key="1">
    <citation type="journal article" date="1994" name="Cell">
        <title>A molecular mechanism for the stage specificity of the Drosophila prepupal genetic response to ecdysone.</title>
        <authorList>
            <person name="Woodard C.T."/>
            <person name="Baehrecke E.H."/>
            <person name="Thummel C.S."/>
        </authorList>
    </citation>
    <scope>NUCLEOTIDE SEQUENCE</scope>
    <source>
        <strain evidence="6">Canton S</strain>
    </source>
</reference>
<feature type="compositionally biased region" description="Low complexity" evidence="5">
    <location>
        <begin position="301"/>
        <end position="311"/>
    </location>
</feature>
<dbReference type="AGR" id="FB:FBgn0264490"/>
<dbReference type="PANTHER" id="PTHR21545">
    <property type="entry name" value="TRANSCRIPTION FACTOR MLR1/2"/>
    <property type="match status" value="1"/>
</dbReference>
<feature type="region of interest" description="Disordered" evidence="5">
    <location>
        <begin position="153"/>
        <end position="209"/>
    </location>
</feature>
<evidence type="ECO:0000256" key="4">
    <source>
        <dbReference type="ARBA" id="ARBA00023242"/>
    </source>
</evidence>
<dbReference type="GO" id="GO:0071456">
    <property type="term" value="P:cellular response to hypoxia"/>
    <property type="evidence" value="ECO:0000315"/>
    <property type="project" value="FlyBase"/>
</dbReference>
<feature type="compositionally biased region" description="Low complexity" evidence="5">
    <location>
        <begin position="103"/>
        <end position="112"/>
    </location>
</feature>
<accession>Q24079</accession>
<dbReference type="VEuPathDB" id="VectorBase:FBgn0264490"/>
<evidence type="ECO:0000256" key="3">
    <source>
        <dbReference type="ARBA" id="ARBA00023163"/>
    </source>
</evidence>
<organism evidence="6">
    <name type="scientific">Drosophila melanogaster</name>
    <name type="common">Fruit fly</name>
    <dbReference type="NCBI Taxonomy" id="7227"/>
    <lineage>
        <taxon>Eukaryota</taxon>
        <taxon>Metazoa</taxon>
        <taxon>Ecdysozoa</taxon>
        <taxon>Arthropoda</taxon>
        <taxon>Hexapoda</taxon>
        <taxon>Insecta</taxon>
        <taxon>Pterygota</taxon>
        <taxon>Neoptera</taxon>
        <taxon>Endopterygota</taxon>
        <taxon>Diptera</taxon>
        <taxon>Brachycera</taxon>
        <taxon>Muscomorpha</taxon>
        <taxon>Ephydroidea</taxon>
        <taxon>Drosophilidae</taxon>
        <taxon>Drosophila</taxon>
        <taxon>Sophophora</taxon>
    </lineage>
</organism>
<keyword evidence="1" id="KW-0805">Transcription regulation</keyword>
<evidence type="ECO:0000256" key="1">
    <source>
        <dbReference type="ARBA" id="ARBA00023015"/>
    </source>
</evidence>
<proteinExistence type="evidence at transcript level"/>
<feature type="region of interest" description="Disordered" evidence="5">
    <location>
        <begin position="373"/>
        <end position="404"/>
    </location>
</feature>
<feature type="compositionally biased region" description="Polar residues" evidence="5">
    <location>
        <begin position="1049"/>
        <end position="1058"/>
    </location>
</feature>
<evidence type="ECO:0000256" key="5">
    <source>
        <dbReference type="SAM" id="MobiDB-lite"/>
    </source>
</evidence>
<sequence length="1221" mass="131736">MHISSYEISLERVAEECMGRRQWKHYQDKLTCSHLNIEEQQPIAIAGSEDEPSQYNHSSKEISQSNPNHCKTENHRLEQQHNGSQLLEEEDSENNQTSHDSSRTPTPGATSTPSPPPEPIDWRPSAKCNFCVNGRLLTVNAQGKLVAESAATATSSSTSNSHIHQHDSDSNSSASLPHHISSSSSSNNNSSGNRARHIAAASARATPAAATPANSLELYKLLTQRAAKMTSMDSMAAQLAQFSLLADFNLINSLASQQQQQQQQQIASAVTPTTSEVSAAAISPALKDTPSPSVDAPLDLSSKPSPNSSISGDVKSVRACATPTPSGRRAYSEEDLSRALQDVVANKLDARKSASQHHEQRSILDNRLFKMKHHDQEQDHDGDELEDSNDDAEAEVDSNASTPVYPAEFARAQLRKLSHLSEHNGSDLGEDVDRGSPKMGRHPACGNASANQGAPASIPLDANVLLHTLMLAAGIGAMPKLDETQTVGDFIKGLLVANSGGIMNEGLLNLLSASQENSNGNASLLLQQQQHQQHHQQHHQQQQQQQHVAAYRHRLPKSETPETNSSLDPNDASEDPILKIPSFKVSGPASSSSLSPGGLVGGHHHPLNNNNSLSISNNSNHSSNSHRNGSNRSPHSASPMLAAAVAQGGYSAGNSLLTSSSSSIQKMMASNIQRQINEQSGQESLRNGNVSDCSSNNGGSSSLGYKKPSISVAKIIGGTDTSRFGASPNLLSQQHHSAHHLTHQQQQQQLSAQEALGKGTRPKRGKYRNYDRDSLWRRSRRCRELKCRFIERVATMRTAFHTGVQGQGTSPDATAQARAQAAARSRRPDRTSQQAAAGQTEGGTTWWLQAEQCPQEPKQSGGCGGGGGSSSSGRCHAQRPETAPFRGGSTGVILSAEHVLAPDERHECLRPGLQSHHGGDAEFPGLQSPRLMKSAQDMVGERLRWHHQEDAAGEQGNGSAAGNGSNGSNGNGHGHGHGHGHALLDQLLVKKTPLPFTNHRNNDYVVTCSSASGESVKRSGSPMGNYADIKREALSADSGGSSDEEHSASHINNNNSDLAHNKNKSGGGGGGGNGQTNGNGRSSRMTSRDDSETDASSFKSGENGGQQNHKMMDLNGGRAAAVTSSANRRRPPDITVLDTTPRPYCTRSWSRSRPSKWTRRFSYWSSRWTRIQRSPWHRWSPTTTVSWRREGEHQIKPRFLVVPYKSLNRIIYIYIYIYILL</sequence>
<evidence type="ECO:0000313" key="6">
    <source>
        <dbReference type="EMBL" id="AAA83228.1"/>
    </source>
</evidence>
<feature type="compositionally biased region" description="Polar residues" evidence="5">
    <location>
        <begin position="53"/>
        <end position="69"/>
    </location>
</feature>
<feature type="compositionally biased region" description="Gly residues" evidence="5">
    <location>
        <begin position="861"/>
        <end position="870"/>
    </location>
</feature>
<feature type="compositionally biased region" description="Low complexity" evidence="5">
    <location>
        <begin position="607"/>
        <end position="636"/>
    </location>
</feature>
<name>Q24079_DROME</name>
<feature type="compositionally biased region" description="Gly residues" evidence="5">
    <location>
        <begin position="1065"/>
        <end position="1077"/>
    </location>
</feature>
<dbReference type="PIR" id="T13283">
    <property type="entry name" value="T13283"/>
</dbReference>
<feature type="compositionally biased region" description="Basic and acidic residues" evidence="5">
    <location>
        <begin position="70"/>
        <end position="79"/>
    </location>
</feature>
<feature type="compositionally biased region" description="Low complexity" evidence="5">
    <location>
        <begin position="687"/>
        <end position="704"/>
    </location>
</feature>
<evidence type="ECO:0000313" key="7">
    <source>
        <dbReference type="FlyBase" id="FBgn0264490"/>
    </source>
</evidence>
<keyword evidence="4" id="KW-0539">Nucleus</keyword>
<feature type="compositionally biased region" description="Gly residues" evidence="5">
    <location>
        <begin position="955"/>
        <end position="973"/>
    </location>
</feature>
<feature type="region of interest" description="Disordered" evidence="5">
    <location>
        <begin position="421"/>
        <end position="452"/>
    </location>
</feature>
<feature type="compositionally biased region" description="Low complexity" evidence="5">
    <location>
        <begin position="810"/>
        <end position="823"/>
    </location>
</feature>
<dbReference type="IntAct" id="Q24079">
    <property type="interactions" value="2"/>
</dbReference>
<dbReference type="OrthoDB" id="10028342at2759"/>
<reference evidence="6" key="2">
    <citation type="journal article" date="1995" name="Dev. Biol.">
        <title>The Drosophila E93 gene from the 93F early puff displays stage- and tissue-specific regulation by 20-hydroxyecdysone.</title>
        <authorList>
            <person name="Baehrecke E.H."/>
            <person name="Thummel C.S."/>
        </authorList>
    </citation>
    <scope>NUCLEOTIDE SEQUENCE</scope>
    <source>
        <strain evidence="6">Canton S</strain>
    </source>
</reference>
<keyword evidence="2" id="KW-0238">DNA-binding</keyword>
<keyword evidence="3" id="KW-0804">Transcription</keyword>
<feature type="region of interest" description="Disordered" evidence="5">
    <location>
        <begin position="909"/>
        <end position="928"/>
    </location>
</feature>
<feature type="region of interest" description="Disordered" evidence="5">
    <location>
        <begin position="678"/>
        <end position="706"/>
    </location>
</feature>
<feature type="region of interest" description="Disordered" evidence="5">
    <location>
        <begin position="951"/>
        <end position="980"/>
    </location>
</feature>